<reference evidence="1 2" key="1">
    <citation type="submission" date="2020-01" db="EMBL/GenBank/DDBJ databases">
        <authorList>
            <person name="Palmer J.M."/>
        </authorList>
    </citation>
    <scope>NUCLEOTIDE SEQUENCE [LARGE SCALE GENOMIC DNA]</scope>
    <source>
        <strain evidence="1 2">TWF970</strain>
    </source>
</reference>
<accession>A0A7C8VER1</accession>
<dbReference type="AlphaFoldDB" id="A0A7C8VER1"/>
<dbReference type="Proteomes" id="UP000474640">
    <property type="component" value="Unassembled WGS sequence"/>
</dbReference>
<organism evidence="1 2">
    <name type="scientific">Orbilia oligospora</name>
    <name type="common">Nematode-trapping fungus</name>
    <name type="synonym">Arthrobotrys oligospora</name>
    <dbReference type="NCBI Taxonomy" id="2813651"/>
    <lineage>
        <taxon>Eukaryota</taxon>
        <taxon>Fungi</taxon>
        <taxon>Dikarya</taxon>
        <taxon>Ascomycota</taxon>
        <taxon>Pezizomycotina</taxon>
        <taxon>Orbiliomycetes</taxon>
        <taxon>Orbiliales</taxon>
        <taxon>Orbiliaceae</taxon>
        <taxon>Orbilia</taxon>
    </lineage>
</organism>
<comment type="caution">
    <text evidence="1">The sequence shown here is derived from an EMBL/GenBank/DDBJ whole genome shotgun (WGS) entry which is preliminary data.</text>
</comment>
<proteinExistence type="predicted"/>
<name>A0A7C8VER1_ORBOL</name>
<protein>
    <submittedName>
        <fullName evidence="1">Uncharacterized protein</fullName>
    </submittedName>
</protein>
<evidence type="ECO:0000313" key="2">
    <source>
        <dbReference type="Proteomes" id="UP000474640"/>
    </source>
</evidence>
<evidence type="ECO:0000313" key="1">
    <source>
        <dbReference type="EMBL" id="KAF3286262.1"/>
    </source>
</evidence>
<dbReference type="EMBL" id="JAABOJ010000006">
    <property type="protein sequence ID" value="KAF3286262.1"/>
    <property type="molecule type" value="Genomic_DNA"/>
</dbReference>
<gene>
    <name evidence="1" type="ORF">TWF970_009806</name>
</gene>
<sequence length="97" mass="11861">MSRYLLEYMQRGREYCVTEHHVRFRFRQIDRVCFGNSEGTRVVYSVWKLKTFRCMTYLKNVHGNGRSCYKNVFFSLFLVNAEVLEADDTWVFFFFRL</sequence>